<evidence type="ECO:0000313" key="4">
    <source>
        <dbReference type="Proteomes" id="UP000596063"/>
    </source>
</evidence>
<dbReference type="InterPro" id="IPR045795">
    <property type="entry name" value="SLT_4"/>
</dbReference>
<dbReference type="PROSITE" id="PS51257">
    <property type="entry name" value="PROKAR_LIPOPROTEIN"/>
    <property type="match status" value="1"/>
</dbReference>
<sequence length="202" mass="23232">MGRYLVLLLMVFAVSACTTSPPRNPDNICSIFKEKDDWYDDARKASKRWKSPIPVMMSIMHQESRFRAKAKPPRKFWLGFIPAGRMSDAYGYAQAKDATWDWYREKSGNGWASRSSFADAIDFIGWYNNMSVRTIGLPSDDTFSLYLAYHEGHGGFKRRTYANKAWLKRVASKVSSRSHTYAGQLAMCEEDLQRGGWFFGLF</sequence>
<organism evidence="3 4">
    <name type="scientific">Spongiibacter nanhainus</name>
    <dbReference type="NCBI Taxonomy" id="2794344"/>
    <lineage>
        <taxon>Bacteria</taxon>
        <taxon>Pseudomonadati</taxon>
        <taxon>Pseudomonadota</taxon>
        <taxon>Gammaproteobacteria</taxon>
        <taxon>Cellvibrionales</taxon>
        <taxon>Spongiibacteraceae</taxon>
        <taxon>Spongiibacter</taxon>
    </lineage>
</organism>
<evidence type="ECO:0000259" key="2">
    <source>
        <dbReference type="Pfam" id="PF19489"/>
    </source>
</evidence>
<feature type="signal peptide" evidence="1">
    <location>
        <begin position="1"/>
        <end position="16"/>
    </location>
</feature>
<proteinExistence type="predicted"/>
<protein>
    <recommendedName>
        <fullName evidence="2">Transglycosylase SLT domain-containing protein</fullName>
    </recommendedName>
</protein>
<dbReference type="RefSeq" id="WP_198568282.1">
    <property type="nucleotide sequence ID" value="NZ_CP066167.1"/>
</dbReference>
<dbReference type="SUPFAM" id="SSF53955">
    <property type="entry name" value="Lysozyme-like"/>
    <property type="match status" value="1"/>
</dbReference>
<dbReference type="KEGG" id="snan:I6N98_10280"/>
<dbReference type="CDD" id="cd00442">
    <property type="entry name" value="Lyz-like"/>
    <property type="match status" value="1"/>
</dbReference>
<feature type="domain" description="Transglycosylase SLT" evidence="2">
    <location>
        <begin position="6"/>
        <end position="188"/>
    </location>
</feature>
<dbReference type="EMBL" id="CP066167">
    <property type="protein sequence ID" value="QQD16780.1"/>
    <property type="molecule type" value="Genomic_DNA"/>
</dbReference>
<evidence type="ECO:0000256" key="1">
    <source>
        <dbReference type="SAM" id="SignalP"/>
    </source>
</evidence>
<feature type="chain" id="PRO_5032507326" description="Transglycosylase SLT domain-containing protein" evidence="1">
    <location>
        <begin position="17"/>
        <end position="202"/>
    </location>
</feature>
<keyword evidence="4" id="KW-1185">Reference proteome</keyword>
<keyword evidence="1" id="KW-0732">Signal</keyword>
<dbReference type="InterPro" id="IPR023346">
    <property type="entry name" value="Lysozyme-like_dom_sf"/>
</dbReference>
<evidence type="ECO:0000313" key="3">
    <source>
        <dbReference type="EMBL" id="QQD16780.1"/>
    </source>
</evidence>
<dbReference type="Gene3D" id="1.10.530.10">
    <property type="match status" value="1"/>
</dbReference>
<dbReference type="Pfam" id="PF19489">
    <property type="entry name" value="SLT_4"/>
    <property type="match status" value="1"/>
</dbReference>
<accession>A0A7T4QXU4</accession>
<reference evidence="3 4" key="1">
    <citation type="submission" date="2020-12" db="EMBL/GenBank/DDBJ databases">
        <authorList>
            <person name="Shan Y."/>
        </authorList>
    </citation>
    <scope>NUCLEOTIDE SEQUENCE [LARGE SCALE GENOMIC DNA]</scope>
    <source>
        <strain evidence="4">csc3.9</strain>
    </source>
</reference>
<gene>
    <name evidence="3" type="ORF">I6N98_10280</name>
</gene>
<name>A0A7T4QXU4_9GAMM</name>
<dbReference type="AlphaFoldDB" id="A0A7T4QXU4"/>
<dbReference type="Proteomes" id="UP000596063">
    <property type="component" value="Chromosome"/>
</dbReference>